<dbReference type="Gene3D" id="3.90.20.10">
    <property type="match status" value="1"/>
</dbReference>
<evidence type="ECO:0000313" key="2">
    <source>
        <dbReference type="EMBL" id="KKU14338.1"/>
    </source>
</evidence>
<dbReference type="SUPFAM" id="SSF90257">
    <property type="entry name" value="Myosin rod fragments"/>
    <property type="match status" value="1"/>
</dbReference>
<dbReference type="Proteomes" id="UP000034727">
    <property type="component" value="Unassembled WGS sequence"/>
</dbReference>
<comment type="caution">
    <text evidence="2">The sequence shown here is derived from an EMBL/GenBank/DDBJ whole genome shotgun (WGS) entry which is preliminary data.</text>
</comment>
<keyword evidence="1" id="KW-0175">Coiled coil</keyword>
<protein>
    <submittedName>
        <fullName evidence="2">Uncharacterized protein</fullName>
    </submittedName>
</protein>
<gene>
    <name evidence="2" type="ORF">UX22_C0028G0004</name>
</gene>
<dbReference type="AlphaFoldDB" id="A0A0G1Q9C7"/>
<accession>A0A0G1Q9C7</accession>
<reference evidence="2 3" key="1">
    <citation type="journal article" date="2015" name="Nature">
        <title>rRNA introns, odd ribosomes, and small enigmatic genomes across a large radiation of phyla.</title>
        <authorList>
            <person name="Brown C.T."/>
            <person name="Hug L.A."/>
            <person name="Thomas B.C."/>
            <person name="Sharon I."/>
            <person name="Castelle C.J."/>
            <person name="Singh A."/>
            <person name="Wilkins M.J."/>
            <person name="Williams K.H."/>
            <person name="Banfield J.F."/>
        </authorList>
    </citation>
    <scope>NUCLEOTIDE SEQUENCE [LARGE SCALE GENOMIC DNA]</scope>
</reference>
<sequence length="116" mass="13582">MKQKTGITKKDVKNAVAEVITHFAKATQKDFARIDRRFDSMDKRLDSTDARISNLEYDILEIKRDIVEMKKSLSELFVKLDWVIGLYKKQEMEFSSLAAQVKRLEARIVELEMRKA</sequence>
<dbReference type="EMBL" id="LCLJ01000028">
    <property type="protein sequence ID" value="KKU14338.1"/>
    <property type="molecule type" value="Genomic_DNA"/>
</dbReference>
<organism evidence="2 3">
    <name type="scientific">Candidatus Jorgensenbacteria bacterium GW2011_GWA2_45_9</name>
    <dbReference type="NCBI Taxonomy" id="1618663"/>
    <lineage>
        <taxon>Bacteria</taxon>
        <taxon>Candidatus Joergenseniibacteriota</taxon>
    </lineage>
</organism>
<evidence type="ECO:0000313" key="3">
    <source>
        <dbReference type="Proteomes" id="UP000034727"/>
    </source>
</evidence>
<feature type="coiled-coil region" evidence="1">
    <location>
        <begin position="87"/>
        <end position="114"/>
    </location>
</feature>
<name>A0A0G1Q9C7_9BACT</name>
<proteinExistence type="predicted"/>
<evidence type="ECO:0000256" key="1">
    <source>
        <dbReference type="SAM" id="Coils"/>
    </source>
</evidence>